<feature type="compositionally biased region" description="Gly residues" evidence="1">
    <location>
        <begin position="78"/>
        <end position="88"/>
    </location>
</feature>
<protein>
    <submittedName>
        <fullName evidence="2">Uncharacterized protein</fullName>
    </submittedName>
</protein>
<keyword evidence="3" id="KW-1185">Reference proteome</keyword>
<accession>A0ABV0YSP3</accession>
<gene>
    <name evidence="2" type="ORF">AMECASPLE_029015</name>
</gene>
<feature type="compositionally biased region" description="Basic and acidic residues" evidence="1">
    <location>
        <begin position="36"/>
        <end position="62"/>
    </location>
</feature>
<sequence>MAIPGRSSGQRAGDVGAGDQQAGDVGADDLTAGGGRDQENPRWSSEARRKDRSDRWRGRGDLRQIGCGGDSSKNPSGTGPGTGSGCEGGSFMNSSGTGPGTGL</sequence>
<evidence type="ECO:0000313" key="2">
    <source>
        <dbReference type="EMBL" id="MEQ2296889.1"/>
    </source>
</evidence>
<dbReference type="Proteomes" id="UP001469553">
    <property type="component" value="Unassembled WGS sequence"/>
</dbReference>
<comment type="caution">
    <text evidence="2">The sequence shown here is derived from an EMBL/GenBank/DDBJ whole genome shotgun (WGS) entry which is preliminary data.</text>
</comment>
<organism evidence="2 3">
    <name type="scientific">Ameca splendens</name>
    <dbReference type="NCBI Taxonomy" id="208324"/>
    <lineage>
        <taxon>Eukaryota</taxon>
        <taxon>Metazoa</taxon>
        <taxon>Chordata</taxon>
        <taxon>Craniata</taxon>
        <taxon>Vertebrata</taxon>
        <taxon>Euteleostomi</taxon>
        <taxon>Actinopterygii</taxon>
        <taxon>Neopterygii</taxon>
        <taxon>Teleostei</taxon>
        <taxon>Neoteleostei</taxon>
        <taxon>Acanthomorphata</taxon>
        <taxon>Ovalentaria</taxon>
        <taxon>Atherinomorphae</taxon>
        <taxon>Cyprinodontiformes</taxon>
        <taxon>Goodeidae</taxon>
        <taxon>Ameca</taxon>
    </lineage>
</organism>
<reference evidence="2 3" key="1">
    <citation type="submission" date="2021-06" db="EMBL/GenBank/DDBJ databases">
        <authorList>
            <person name="Palmer J.M."/>
        </authorList>
    </citation>
    <scope>NUCLEOTIDE SEQUENCE [LARGE SCALE GENOMIC DNA]</scope>
    <source>
        <strain evidence="2 3">AS_MEX2019</strain>
        <tissue evidence="2">Muscle</tissue>
    </source>
</reference>
<name>A0ABV0YSP3_9TELE</name>
<evidence type="ECO:0000256" key="1">
    <source>
        <dbReference type="SAM" id="MobiDB-lite"/>
    </source>
</evidence>
<proteinExistence type="predicted"/>
<feature type="compositionally biased region" description="Low complexity" evidence="1">
    <location>
        <begin position="12"/>
        <end position="29"/>
    </location>
</feature>
<evidence type="ECO:0000313" key="3">
    <source>
        <dbReference type="Proteomes" id="UP001469553"/>
    </source>
</evidence>
<dbReference type="EMBL" id="JAHRIP010040887">
    <property type="protein sequence ID" value="MEQ2296889.1"/>
    <property type="molecule type" value="Genomic_DNA"/>
</dbReference>
<feature type="region of interest" description="Disordered" evidence="1">
    <location>
        <begin position="1"/>
        <end position="103"/>
    </location>
</feature>